<evidence type="ECO:0000313" key="2">
    <source>
        <dbReference type="EMBL" id="QDU86003.1"/>
    </source>
</evidence>
<evidence type="ECO:0000256" key="1">
    <source>
        <dbReference type="SAM" id="MobiDB-lite"/>
    </source>
</evidence>
<dbReference type="Gene3D" id="3.40.30.10">
    <property type="entry name" value="Glutaredoxin"/>
    <property type="match status" value="1"/>
</dbReference>
<name>A0A518D3F0_9BACT</name>
<protein>
    <recommendedName>
        <fullName evidence="4">TlpA family protein disulfide reductase</fullName>
    </recommendedName>
</protein>
<dbReference type="InterPro" id="IPR036249">
    <property type="entry name" value="Thioredoxin-like_sf"/>
</dbReference>
<dbReference type="AlphaFoldDB" id="A0A518D3F0"/>
<evidence type="ECO:0008006" key="4">
    <source>
        <dbReference type="Google" id="ProtNLM"/>
    </source>
</evidence>
<proteinExistence type="predicted"/>
<organism evidence="2 3">
    <name type="scientific">Rohdeia mirabilis</name>
    <dbReference type="NCBI Taxonomy" id="2528008"/>
    <lineage>
        <taxon>Bacteria</taxon>
        <taxon>Pseudomonadati</taxon>
        <taxon>Planctomycetota</taxon>
        <taxon>Planctomycetia</taxon>
        <taxon>Planctomycetia incertae sedis</taxon>
        <taxon>Rohdeia</taxon>
    </lineage>
</organism>
<dbReference type="EMBL" id="CP036290">
    <property type="protein sequence ID" value="QDU86003.1"/>
    <property type="molecule type" value="Genomic_DNA"/>
</dbReference>
<dbReference type="SUPFAM" id="SSF52833">
    <property type="entry name" value="Thioredoxin-like"/>
    <property type="match status" value="1"/>
</dbReference>
<dbReference type="RefSeq" id="WP_145190433.1">
    <property type="nucleotide sequence ID" value="NZ_CP036290.1"/>
</dbReference>
<dbReference type="CDD" id="cd02966">
    <property type="entry name" value="TlpA_like_family"/>
    <property type="match status" value="1"/>
</dbReference>
<sequence>MPAQKLLVERHRDDPFQLIGINEGDDAEAFREGMREHGLTWLIGWQGHQSGPGANSAITKLYRVQYFPTVYVIDAEGVIRHKDLRGAALDRAVEKLLAEMAEGAENDAEDEPDSQDETPPGP</sequence>
<dbReference type="Proteomes" id="UP000319342">
    <property type="component" value="Chromosome"/>
</dbReference>
<dbReference type="OrthoDB" id="289373at2"/>
<accession>A0A518D3F0</accession>
<feature type="region of interest" description="Disordered" evidence="1">
    <location>
        <begin position="99"/>
        <end position="122"/>
    </location>
</feature>
<evidence type="ECO:0000313" key="3">
    <source>
        <dbReference type="Proteomes" id="UP000319342"/>
    </source>
</evidence>
<keyword evidence="3" id="KW-1185">Reference proteome</keyword>
<feature type="compositionally biased region" description="Acidic residues" evidence="1">
    <location>
        <begin position="102"/>
        <end position="116"/>
    </location>
</feature>
<gene>
    <name evidence="2" type="ORF">Pla163_31500</name>
</gene>
<reference evidence="2 3" key="1">
    <citation type="submission" date="2019-02" db="EMBL/GenBank/DDBJ databases">
        <title>Deep-cultivation of Planctomycetes and their phenomic and genomic characterization uncovers novel biology.</title>
        <authorList>
            <person name="Wiegand S."/>
            <person name="Jogler M."/>
            <person name="Boedeker C."/>
            <person name="Pinto D."/>
            <person name="Vollmers J."/>
            <person name="Rivas-Marin E."/>
            <person name="Kohn T."/>
            <person name="Peeters S.H."/>
            <person name="Heuer A."/>
            <person name="Rast P."/>
            <person name="Oberbeckmann S."/>
            <person name="Bunk B."/>
            <person name="Jeske O."/>
            <person name="Meyerdierks A."/>
            <person name="Storesund J.E."/>
            <person name="Kallscheuer N."/>
            <person name="Luecker S."/>
            <person name="Lage O.M."/>
            <person name="Pohl T."/>
            <person name="Merkel B.J."/>
            <person name="Hornburger P."/>
            <person name="Mueller R.-W."/>
            <person name="Bruemmer F."/>
            <person name="Labrenz M."/>
            <person name="Spormann A.M."/>
            <person name="Op den Camp H."/>
            <person name="Overmann J."/>
            <person name="Amann R."/>
            <person name="Jetten M.S.M."/>
            <person name="Mascher T."/>
            <person name="Medema M.H."/>
            <person name="Devos D.P."/>
            <person name="Kaster A.-K."/>
            <person name="Ovreas L."/>
            <person name="Rohde M."/>
            <person name="Galperin M.Y."/>
            <person name="Jogler C."/>
        </authorList>
    </citation>
    <scope>NUCLEOTIDE SEQUENCE [LARGE SCALE GENOMIC DNA]</scope>
    <source>
        <strain evidence="2 3">Pla163</strain>
    </source>
</reference>